<name>A0AAW0G5V6_9APHY</name>
<gene>
    <name evidence="2" type="ORF">QCA50_011933</name>
</gene>
<accession>A0AAW0G5V6</accession>
<feature type="compositionally biased region" description="Acidic residues" evidence="1">
    <location>
        <begin position="166"/>
        <end position="175"/>
    </location>
</feature>
<feature type="region of interest" description="Disordered" evidence="1">
    <location>
        <begin position="1"/>
        <end position="92"/>
    </location>
</feature>
<evidence type="ECO:0000313" key="2">
    <source>
        <dbReference type="EMBL" id="KAK7685096.1"/>
    </source>
</evidence>
<comment type="caution">
    <text evidence="2">The sequence shown here is derived from an EMBL/GenBank/DDBJ whole genome shotgun (WGS) entry which is preliminary data.</text>
</comment>
<protein>
    <submittedName>
        <fullName evidence="2">Uncharacterized protein</fullName>
    </submittedName>
</protein>
<feature type="compositionally biased region" description="Polar residues" evidence="1">
    <location>
        <begin position="32"/>
        <end position="42"/>
    </location>
</feature>
<proteinExistence type="predicted"/>
<evidence type="ECO:0000256" key="1">
    <source>
        <dbReference type="SAM" id="MobiDB-lite"/>
    </source>
</evidence>
<reference evidence="2 3" key="1">
    <citation type="submission" date="2022-09" db="EMBL/GenBank/DDBJ databases">
        <authorList>
            <person name="Palmer J.M."/>
        </authorList>
    </citation>
    <scope>NUCLEOTIDE SEQUENCE [LARGE SCALE GENOMIC DNA]</scope>
    <source>
        <strain evidence="2 3">DSM 7382</strain>
    </source>
</reference>
<dbReference type="InterPro" id="IPR046521">
    <property type="entry name" value="DUF6698"/>
</dbReference>
<sequence>MSSPLSALLNTGKGHKKTRTTNGPRRTIISRVANSASHQRSPTVAPRAPSPPNVRVEPAWSSTTPTLSGIHPNGTRDQEAHSRLGPPTPFAYGAATPAHVTVTEGGLAGAAQVSLPPQTTFHSQRPQVEFESVSVHGTHGIQAEVHAAESGDEEAVGKGKRKRDEDLEDEGGEIEAEEYEGDIYDSHAVSKHGVDWEGECDSWDERHPDGLSEEEIIEGLDPDPRDLSEIEDDSCPGWRSLRQTIEGWNILCDIIPKFREGMRYYVDRGINIKQLGVVVALQSNMKICRGNDTTSLKPKVLHYVSPNLEAISPPIALQNQGKKSCLGWSHPTLGAALLPLKYAPTQDNIELAASQDRSIETHHDMFPRWMYPAGQEYNAKDENIALFRGHYLVHVLRHTYTSARSVAMGPSGKQRSRKGCAAERMGITQLTPRAVAYGCCLAQFLISNQETWDENYYDFDLQAFYWNLVELLSKGKQGERAMAYLNEQVFGPVDGSANEREALSGAQRLLAQRD</sequence>
<dbReference type="AlphaFoldDB" id="A0AAW0G5V6"/>
<evidence type="ECO:0000313" key="3">
    <source>
        <dbReference type="Proteomes" id="UP001385951"/>
    </source>
</evidence>
<dbReference type="EMBL" id="JASBNA010000022">
    <property type="protein sequence ID" value="KAK7685096.1"/>
    <property type="molecule type" value="Genomic_DNA"/>
</dbReference>
<feature type="region of interest" description="Disordered" evidence="1">
    <location>
        <begin position="144"/>
        <end position="175"/>
    </location>
</feature>
<organism evidence="2 3">
    <name type="scientific">Cerrena zonata</name>
    <dbReference type="NCBI Taxonomy" id="2478898"/>
    <lineage>
        <taxon>Eukaryota</taxon>
        <taxon>Fungi</taxon>
        <taxon>Dikarya</taxon>
        <taxon>Basidiomycota</taxon>
        <taxon>Agaricomycotina</taxon>
        <taxon>Agaricomycetes</taxon>
        <taxon>Polyporales</taxon>
        <taxon>Cerrenaceae</taxon>
        <taxon>Cerrena</taxon>
    </lineage>
</organism>
<dbReference type="Proteomes" id="UP001385951">
    <property type="component" value="Unassembled WGS sequence"/>
</dbReference>
<dbReference type="Pfam" id="PF20414">
    <property type="entry name" value="DUF6698"/>
    <property type="match status" value="1"/>
</dbReference>
<keyword evidence="3" id="KW-1185">Reference proteome</keyword>